<evidence type="ECO:0000256" key="2">
    <source>
        <dbReference type="ARBA" id="ARBA00023015"/>
    </source>
</evidence>
<dbReference type="AlphaFoldDB" id="A0A445FCJ6"/>
<sequence>MHTHQMGRGEEESWWRRRWQGNKVTGRLVVGVREGEEAGEGGRLAGKPLLKKMGRARITLKHISNERSRKTVSKQRKKGLIEKVSKFSTMFGDEACLIVYDDENGDVGPVTWPQHPTLIHAIIQKYYEIQSKNERPQETFVIQDFFANRKKMVEADISKVQKQIASIKYPTWDQSIRNIKEEKLRGLIAHVDSKIRGYDHRINMLKNKHQSEAKFSFVQNMAQASGFSNHPSQILLNDDNRRVNFTNSMDQFDGACNYGINNMMRNMQQGDACFSFVPNMAQESSNATSSHVSHPSQLNCLQNISQSQPVLEALKPLSDKNEIVDSSNQVDVPLYSTNQLGESID</sequence>
<dbReference type="GO" id="GO:0005634">
    <property type="term" value="C:nucleus"/>
    <property type="evidence" value="ECO:0007669"/>
    <property type="project" value="UniProtKB-SubCell"/>
</dbReference>
<protein>
    <submittedName>
        <fullName evidence="7">Agamous-like MADS-box protein AGL82</fullName>
    </submittedName>
</protein>
<accession>A0A445FCJ6</accession>
<evidence type="ECO:0000256" key="3">
    <source>
        <dbReference type="ARBA" id="ARBA00023125"/>
    </source>
</evidence>
<dbReference type="InterPro" id="IPR002100">
    <property type="entry name" value="TF_MADSbox"/>
</dbReference>
<dbReference type="Gene3D" id="3.40.1810.10">
    <property type="entry name" value="Transcription factor, MADS-box"/>
    <property type="match status" value="1"/>
</dbReference>
<evidence type="ECO:0000256" key="5">
    <source>
        <dbReference type="ARBA" id="ARBA00023242"/>
    </source>
</evidence>
<evidence type="ECO:0000259" key="6">
    <source>
        <dbReference type="PROSITE" id="PS50066"/>
    </source>
</evidence>
<dbReference type="PROSITE" id="PS50066">
    <property type="entry name" value="MADS_BOX_2"/>
    <property type="match status" value="1"/>
</dbReference>
<dbReference type="EMBL" id="QZWG01000019">
    <property type="protein sequence ID" value="RZB46554.1"/>
    <property type="molecule type" value="Genomic_DNA"/>
</dbReference>
<keyword evidence="8" id="KW-1185">Reference proteome</keyword>
<dbReference type="Proteomes" id="UP000289340">
    <property type="component" value="Chromosome 19"/>
</dbReference>
<comment type="subcellular location">
    <subcellularLocation>
        <location evidence="1">Nucleus</location>
    </subcellularLocation>
</comment>
<dbReference type="SMART" id="SM00432">
    <property type="entry name" value="MADS"/>
    <property type="match status" value="1"/>
</dbReference>
<gene>
    <name evidence="7" type="ORF">D0Y65_050540</name>
</gene>
<name>A0A445FCJ6_GLYSO</name>
<dbReference type="GO" id="GO:0046983">
    <property type="term" value="F:protein dimerization activity"/>
    <property type="evidence" value="ECO:0007669"/>
    <property type="project" value="InterPro"/>
</dbReference>
<evidence type="ECO:0000313" key="7">
    <source>
        <dbReference type="EMBL" id="RZB46554.1"/>
    </source>
</evidence>
<comment type="caution">
    <text evidence="7">The sequence shown here is derived from an EMBL/GenBank/DDBJ whole genome shotgun (WGS) entry which is preliminary data.</text>
</comment>
<feature type="domain" description="MADS-box" evidence="6">
    <location>
        <begin position="53"/>
        <end position="104"/>
    </location>
</feature>
<dbReference type="GO" id="GO:0003677">
    <property type="term" value="F:DNA binding"/>
    <property type="evidence" value="ECO:0007669"/>
    <property type="project" value="UniProtKB-KW"/>
</dbReference>
<keyword evidence="5" id="KW-0539">Nucleus</keyword>
<evidence type="ECO:0000256" key="1">
    <source>
        <dbReference type="ARBA" id="ARBA00004123"/>
    </source>
</evidence>
<dbReference type="InterPro" id="IPR036879">
    <property type="entry name" value="TF_MADSbox_sf"/>
</dbReference>
<dbReference type="SUPFAM" id="SSF55455">
    <property type="entry name" value="SRF-like"/>
    <property type="match status" value="1"/>
</dbReference>
<proteinExistence type="predicted"/>
<organism evidence="7 8">
    <name type="scientific">Glycine soja</name>
    <name type="common">Wild soybean</name>
    <dbReference type="NCBI Taxonomy" id="3848"/>
    <lineage>
        <taxon>Eukaryota</taxon>
        <taxon>Viridiplantae</taxon>
        <taxon>Streptophyta</taxon>
        <taxon>Embryophyta</taxon>
        <taxon>Tracheophyta</taxon>
        <taxon>Spermatophyta</taxon>
        <taxon>Magnoliopsida</taxon>
        <taxon>eudicotyledons</taxon>
        <taxon>Gunneridae</taxon>
        <taxon>Pentapetalae</taxon>
        <taxon>rosids</taxon>
        <taxon>fabids</taxon>
        <taxon>Fabales</taxon>
        <taxon>Fabaceae</taxon>
        <taxon>Papilionoideae</taxon>
        <taxon>50 kb inversion clade</taxon>
        <taxon>NPAAA clade</taxon>
        <taxon>indigoferoid/millettioid clade</taxon>
        <taxon>Phaseoleae</taxon>
        <taxon>Glycine</taxon>
        <taxon>Glycine subgen. Soja</taxon>
    </lineage>
</organism>
<keyword evidence="2" id="KW-0805">Transcription regulation</keyword>
<dbReference type="Pfam" id="PF00319">
    <property type="entry name" value="SRF-TF"/>
    <property type="match status" value="1"/>
</dbReference>
<reference evidence="7 8" key="1">
    <citation type="submission" date="2018-09" db="EMBL/GenBank/DDBJ databases">
        <title>A high-quality reference genome of wild soybean provides a powerful tool to mine soybean genomes.</title>
        <authorList>
            <person name="Xie M."/>
            <person name="Chung C.Y.L."/>
            <person name="Li M.-W."/>
            <person name="Wong F.-L."/>
            <person name="Chan T.-F."/>
            <person name="Lam H.-M."/>
        </authorList>
    </citation>
    <scope>NUCLEOTIDE SEQUENCE [LARGE SCALE GENOMIC DNA]</scope>
    <source>
        <strain evidence="8">cv. W05</strain>
        <tissue evidence="7">Hypocotyl of etiolated seedlings</tissue>
    </source>
</reference>
<evidence type="ECO:0000256" key="4">
    <source>
        <dbReference type="ARBA" id="ARBA00023163"/>
    </source>
</evidence>
<keyword evidence="3" id="KW-0238">DNA-binding</keyword>
<evidence type="ECO:0000313" key="8">
    <source>
        <dbReference type="Proteomes" id="UP000289340"/>
    </source>
</evidence>
<keyword evidence="4" id="KW-0804">Transcription</keyword>